<feature type="region of interest" description="Disordered" evidence="1">
    <location>
        <begin position="13"/>
        <end position="52"/>
    </location>
</feature>
<dbReference type="PANTHER" id="PTHR38699">
    <property type="entry name" value="CHROMOSOME 1, WHOLE GENOME SHOTGUN SEQUENCE"/>
    <property type="match status" value="1"/>
</dbReference>
<name>A0A6A6QKG5_9PEZI</name>
<keyword evidence="3" id="KW-1185">Reference proteome</keyword>
<dbReference type="GO" id="GO:0000423">
    <property type="term" value="P:mitophagy"/>
    <property type="evidence" value="ECO:0007669"/>
    <property type="project" value="InterPro"/>
</dbReference>
<accession>A0A6A6QKG5</accession>
<gene>
    <name evidence="2" type="ORF">BU16DRAFT_552072</name>
</gene>
<dbReference type="AlphaFoldDB" id="A0A6A6QKG5"/>
<organism evidence="2 3">
    <name type="scientific">Lophium mytilinum</name>
    <dbReference type="NCBI Taxonomy" id="390894"/>
    <lineage>
        <taxon>Eukaryota</taxon>
        <taxon>Fungi</taxon>
        <taxon>Dikarya</taxon>
        <taxon>Ascomycota</taxon>
        <taxon>Pezizomycotina</taxon>
        <taxon>Dothideomycetes</taxon>
        <taxon>Pleosporomycetidae</taxon>
        <taxon>Mytilinidiales</taxon>
        <taxon>Mytilinidiaceae</taxon>
        <taxon>Lophium</taxon>
    </lineage>
</organism>
<dbReference type="Proteomes" id="UP000799750">
    <property type="component" value="Unassembled WGS sequence"/>
</dbReference>
<feature type="compositionally biased region" description="Polar residues" evidence="1">
    <location>
        <begin position="29"/>
        <end position="47"/>
    </location>
</feature>
<dbReference type="Pfam" id="PF08589">
    <property type="entry name" value="ATG43"/>
    <property type="match status" value="1"/>
</dbReference>
<evidence type="ECO:0000313" key="3">
    <source>
        <dbReference type="Proteomes" id="UP000799750"/>
    </source>
</evidence>
<sequence length="187" mass="21011">MASNVPMEIASAIQSASINRHPDPAHDINPSTAASQKQPVTISSSPAESDVAEDEIPVSILNPVPRRAAMPPLPDMRFEQSYLKRIEKAESWQGVLWITFRDEVVFALAQGMLWTLALSGWKHWNRTAKLSGSSMGTRLRRWWWGVNNWELPKERGLNDTKLAAEVKEVSRSFTKYYQGEFASAGQD</sequence>
<dbReference type="OrthoDB" id="2430343at2759"/>
<dbReference type="PANTHER" id="PTHR38699:SF1">
    <property type="entry name" value="MITOPHAGY RECEPTOR ATG43"/>
    <property type="match status" value="1"/>
</dbReference>
<dbReference type="InterPro" id="IPR013898">
    <property type="entry name" value="Atg43"/>
</dbReference>
<reference evidence="2" key="1">
    <citation type="journal article" date="2020" name="Stud. Mycol.">
        <title>101 Dothideomycetes genomes: a test case for predicting lifestyles and emergence of pathogens.</title>
        <authorList>
            <person name="Haridas S."/>
            <person name="Albert R."/>
            <person name="Binder M."/>
            <person name="Bloem J."/>
            <person name="Labutti K."/>
            <person name="Salamov A."/>
            <person name="Andreopoulos B."/>
            <person name="Baker S."/>
            <person name="Barry K."/>
            <person name="Bills G."/>
            <person name="Bluhm B."/>
            <person name="Cannon C."/>
            <person name="Castanera R."/>
            <person name="Culley D."/>
            <person name="Daum C."/>
            <person name="Ezra D."/>
            <person name="Gonzalez J."/>
            <person name="Henrissat B."/>
            <person name="Kuo A."/>
            <person name="Liang C."/>
            <person name="Lipzen A."/>
            <person name="Lutzoni F."/>
            <person name="Magnuson J."/>
            <person name="Mondo S."/>
            <person name="Nolan M."/>
            <person name="Ohm R."/>
            <person name="Pangilinan J."/>
            <person name="Park H.-J."/>
            <person name="Ramirez L."/>
            <person name="Alfaro M."/>
            <person name="Sun H."/>
            <person name="Tritt A."/>
            <person name="Yoshinaga Y."/>
            <person name="Zwiers L.-H."/>
            <person name="Turgeon B."/>
            <person name="Goodwin S."/>
            <person name="Spatafora J."/>
            <person name="Crous P."/>
            <person name="Grigoriev I."/>
        </authorList>
    </citation>
    <scope>NUCLEOTIDE SEQUENCE</scope>
    <source>
        <strain evidence="2">CBS 269.34</strain>
    </source>
</reference>
<proteinExistence type="predicted"/>
<evidence type="ECO:0000313" key="2">
    <source>
        <dbReference type="EMBL" id="KAF2492460.1"/>
    </source>
</evidence>
<protein>
    <submittedName>
        <fullName evidence="2">DUF1770-domain-containing protein</fullName>
    </submittedName>
</protein>
<evidence type="ECO:0000256" key="1">
    <source>
        <dbReference type="SAM" id="MobiDB-lite"/>
    </source>
</evidence>
<dbReference type="GO" id="GO:0140580">
    <property type="term" value="F:mitochondrion autophagosome adaptor activity"/>
    <property type="evidence" value="ECO:0007669"/>
    <property type="project" value="InterPro"/>
</dbReference>
<dbReference type="EMBL" id="MU004194">
    <property type="protein sequence ID" value="KAF2492460.1"/>
    <property type="molecule type" value="Genomic_DNA"/>
</dbReference>